<dbReference type="KEGG" id="nnu:104601847"/>
<dbReference type="OrthoDB" id="10064100at2759"/>
<feature type="domain" description="U-box" evidence="8">
    <location>
        <begin position="271"/>
        <end position="345"/>
    </location>
</feature>
<accession>A0A1U8AMJ9</accession>
<dbReference type="InterPro" id="IPR016024">
    <property type="entry name" value="ARM-type_fold"/>
</dbReference>
<dbReference type="FunCoup" id="A0A1U8AMJ9">
    <property type="interactions" value="1432"/>
</dbReference>
<dbReference type="eggNOG" id="KOG0167">
    <property type="taxonomic scope" value="Eukaryota"/>
</dbReference>
<dbReference type="InterPro" id="IPR013083">
    <property type="entry name" value="Znf_RING/FYVE/PHD"/>
</dbReference>
<evidence type="ECO:0000313" key="10">
    <source>
        <dbReference type="RefSeq" id="XP_010263638.1"/>
    </source>
</evidence>
<dbReference type="Proteomes" id="UP000189703">
    <property type="component" value="Unplaced"/>
</dbReference>
<evidence type="ECO:0000256" key="3">
    <source>
        <dbReference type="ARBA" id="ARBA00012483"/>
    </source>
</evidence>
<dbReference type="SMART" id="SM00504">
    <property type="entry name" value="Ubox"/>
    <property type="match status" value="1"/>
</dbReference>
<gene>
    <name evidence="10" type="primary">LOC104601847</name>
</gene>
<evidence type="ECO:0000256" key="5">
    <source>
        <dbReference type="ARBA" id="ARBA00022737"/>
    </source>
</evidence>
<dbReference type="CDD" id="cd16664">
    <property type="entry name" value="RING-Ubox_PUB"/>
    <property type="match status" value="1"/>
</dbReference>
<sequence>MGNDVAEVVQPLPCSDVKVHRLMCMELMKFVDRISQVFPDIESARPRCTLGIEALCSINLAMEKAKLLIQHCSESSRLYLAITGEAILARFTRVHNELERSLSHIEDMVPILLAAQISGIVDDLRVAKFTLESSEEEAGRVLLALIRKDISTSDSMEPSEFEAFQFAAARLQLTSPKSLLIERRDIKKLIDKFHDTEKTKERILKYLLYLVKKYGKSYGGEQMENASSDQCESSLTSTDHVRKHVVCSQSIEKKIDVKYGHYKSQTDTSCTPPEEFRCPISSRLMHDPVIIASGQTFERVWIEKWFNEGNDTCPKTQKKLQHFSLTPNSALKDLISKWCKRNRITIPNLRSQPIPAALYPWKTSSSNSIASLGSSLNDVHLRIDVSTVSIDSSDASYFSDPSNVKIRDDSSFVSSQMNGNSHECQSFDSFSSGENSVWLSKLAALPWTSQCKAVEDIRNHFNDNDQACYSLLSDSSIDSLFRFLKYAHDVSDTKAQRDGVQVLLAFLRKSSEIPSLSEEMFHLLAVFLESEVTKEALAIIEVLSSHQYWNSKIVMSGSLPSILNILDNQVRELHAPAARILYNLTLNRDTGSRVISMGCIWKFIPLLGDSSLAGYCIKILSNLCEIQAGRVAIAETNGCLASITELLETESQEEQEHAVAVLLSLCSQRTEYCQLVMDEGIIPSLVNISVNGNIRGKESAMELLRILRDVRYDNPLESSLPHPGPIPEFSQDSCKRSKEKKPSSKVRFLGGIRTLFSKPRTVALP</sequence>
<comment type="catalytic activity">
    <reaction evidence="1">
        <text>S-ubiquitinyl-[E2 ubiquitin-conjugating enzyme]-L-cysteine + [acceptor protein]-L-lysine = [E2 ubiquitin-conjugating enzyme]-L-cysteine + N(6)-ubiquitinyl-[acceptor protein]-L-lysine.</text>
        <dbReference type="EC" id="2.3.2.27"/>
    </reaction>
</comment>
<dbReference type="InterPro" id="IPR045210">
    <property type="entry name" value="RING-Ubox_PUB"/>
</dbReference>
<dbReference type="GO" id="GO:0061630">
    <property type="term" value="F:ubiquitin protein ligase activity"/>
    <property type="evidence" value="ECO:0007669"/>
    <property type="project" value="UniProtKB-EC"/>
</dbReference>
<keyword evidence="9" id="KW-1185">Reference proteome</keyword>
<dbReference type="InterPro" id="IPR011989">
    <property type="entry name" value="ARM-like"/>
</dbReference>
<feature type="region of interest" description="Disordered" evidence="7">
    <location>
        <begin position="717"/>
        <end position="744"/>
    </location>
</feature>
<evidence type="ECO:0000256" key="2">
    <source>
        <dbReference type="ARBA" id="ARBA00004906"/>
    </source>
</evidence>
<dbReference type="InterPro" id="IPR003613">
    <property type="entry name" value="Ubox_domain"/>
</dbReference>
<protein>
    <recommendedName>
        <fullName evidence="3">RING-type E3 ubiquitin transferase</fullName>
        <ecNumber evidence="3">2.3.2.27</ecNumber>
    </recommendedName>
</protein>
<dbReference type="Pfam" id="PF04564">
    <property type="entry name" value="U-box"/>
    <property type="match status" value="1"/>
</dbReference>
<dbReference type="AlphaFoldDB" id="A0A1U8AMJ9"/>
<dbReference type="Pfam" id="PF25598">
    <property type="entry name" value="ARM_PUB"/>
    <property type="match status" value="1"/>
</dbReference>
<dbReference type="RefSeq" id="XP_010263638.1">
    <property type="nucleotide sequence ID" value="XM_010265336.2"/>
</dbReference>
<evidence type="ECO:0000313" key="9">
    <source>
        <dbReference type="Proteomes" id="UP000189703"/>
    </source>
</evidence>
<dbReference type="Gene3D" id="3.30.40.10">
    <property type="entry name" value="Zinc/RING finger domain, C3HC4 (zinc finger)"/>
    <property type="match status" value="1"/>
</dbReference>
<feature type="compositionally biased region" description="Basic and acidic residues" evidence="7">
    <location>
        <begin position="733"/>
        <end position="742"/>
    </location>
</feature>
<dbReference type="FunFam" id="3.30.40.10:FF:000114">
    <property type="entry name" value="RING-type E3 ubiquitin transferase"/>
    <property type="match status" value="1"/>
</dbReference>
<evidence type="ECO:0000259" key="8">
    <source>
        <dbReference type="PROSITE" id="PS51698"/>
    </source>
</evidence>
<evidence type="ECO:0000256" key="6">
    <source>
        <dbReference type="ARBA" id="ARBA00022786"/>
    </source>
</evidence>
<reference evidence="10" key="1">
    <citation type="submission" date="2025-08" db="UniProtKB">
        <authorList>
            <consortium name="RefSeq"/>
        </authorList>
    </citation>
    <scope>IDENTIFICATION</scope>
</reference>
<dbReference type="GO" id="GO:0005737">
    <property type="term" value="C:cytoplasm"/>
    <property type="evidence" value="ECO:0000318"/>
    <property type="project" value="GO_Central"/>
</dbReference>
<keyword evidence="4" id="KW-0808">Transferase</keyword>
<dbReference type="SUPFAM" id="SSF48371">
    <property type="entry name" value="ARM repeat"/>
    <property type="match status" value="1"/>
</dbReference>
<dbReference type="OMA" id="TCPRTHI"/>
<dbReference type="InParanoid" id="A0A1U8AMJ9"/>
<dbReference type="InterPro" id="IPR058678">
    <property type="entry name" value="ARM_PUB"/>
</dbReference>
<dbReference type="PANTHER" id="PTHR23315:SF240">
    <property type="entry name" value="U-BOX DOMAIN-CONTAINING PROTEIN 5"/>
    <property type="match status" value="1"/>
</dbReference>
<name>A0A1U8AMJ9_NELNU</name>
<dbReference type="SUPFAM" id="SSF57850">
    <property type="entry name" value="RING/U-box"/>
    <property type="match status" value="1"/>
</dbReference>
<comment type="pathway">
    <text evidence="2">Protein modification; protein ubiquitination.</text>
</comment>
<dbReference type="GO" id="GO:0016567">
    <property type="term" value="P:protein ubiquitination"/>
    <property type="evidence" value="ECO:0007669"/>
    <property type="project" value="UniProtKB-UniPathway"/>
</dbReference>
<dbReference type="Gene3D" id="1.25.10.10">
    <property type="entry name" value="Leucine-rich Repeat Variant"/>
    <property type="match status" value="2"/>
</dbReference>
<organism evidence="9 10">
    <name type="scientific">Nelumbo nucifera</name>
    <name type="common">Sacred lotus</name>
    <dbReference type="NCBI Taxonomy" id="4432"/>
    <lineage>
        <taxon>Eukaryota</taxon>
        <taxon>Viridiplantae</taxon>
        <taxon>Streptophyta</taxon>
        <taxon>Embryophyta</taxon>
        <taxon>Tracheophyta</taxon>
        <taxon>Spermatophyta</taxon>
        <taxon>Magnoliopsida</taxon>
        <taxon>Proteales</taxon>
        <taxon>Nelumbonaceae</taxon>
        <taxon>Nelumbo</taxon>
    </lineage>
</organism>
<dbReference type="UniPathway" id="UPA00143"/>
<evidence type="ECO:0000256" key="1">
    <source>
        <dbReference type="ARBA" id="ARBA00000900"/>
    </source>
</evidence>
<dbReference type="PROSITE" id="PS51698">
    <property type="entry name" value="U_BOX"/>
    <property type="match status" value="1"/>
</dbReference>
<dbReference type="PANTHER" id="PTHR23315">
    <property type="entry name" value="U BOX DOMAIN-CONTAINING"/>
    <property type="match status" value="1"/>
</dbReference>
<dbReference type="GO" id="GO:0005634">
    <property type="term" value="C:nucleus"/>
    <property type="evidence" value="ECO:0000318"/>
    <property type="project" value="GO_Central"/>
</dbReference>
<dbReference type="GeneID" id="104601847"/>
<keyword evidence="5" id="KW-0677">Repeat</keyword>
<evidence type="ECO:0000256" key="4">
    <source>
        <dbReference type="ARBA" id="ARBA00022679"/>
    </source>
</evidence>
<proteinExistence type="predicted"/>
<keyword evidence="6" id="KW-0833">Ubl conjugation pathway</keyword>
<evidence type="ECO:0000256" key="7">
    <source>
        <dbReference type="SAM" id="MobiDB-lite"/>
    </source>
</evidence>
<dbReference type="EC" id="2.3.2.27" evidence="3"/>